<reference evidence="1 2" key="1">
    <citation type="submission" date="2018-06" db="EMBL/GenBank/DDBJ databases">
        <authorList>
            <consortium name="Pathogen Informatics"/>
            <person name="Doyle S."/>
        </authorList>
    </citation>
    <scope>NUCLEOTIDE SEQUENCE [LARGE SCALE GENOMIC DNA]</scope>
    <source>
        <strain evidence="1 2">NCTC11842</strain>
    </source>
</reference>
<dbReference type="GeneID" id="300269603"/>
<dbReference type="AlphaFoldDB" id="A0A2X2CE76"/>
<dbReference type="InterPro" id="IPR001387">
    <property type="entry name" value="Cro/C1-type_HTH"/>
</dbReference>
<dbReference type="CDD" id="cd00093">
    <property type="entry name" value="HTH_XRE"/>
    <property type="match status" value="1"/>
</dbReference>
<evidence type="ECO:0000313" key="1">
    <source>
        <dbReference type="EMBL" id="SPZ05041.1"/>
    </source>
</evidence>
<protein>
    <submittedName>
        <fullName evidence="1">Helix-turn-helix protein</fullName>
    </submittedName>
</protein>
<sequence length="74" mass="8191">MNLVRVTNPEAIGMVVRSTRKAQSVRQDDLAQVVGASHVLLRDIEYGKPTVNIGKVLEVLEELGIHIYLDVPKP</sequence>
<dbReference type="Proteomes" id="UP000250443">
    <property type="component" value="Unassembled WGS sequence"/>
</dbReference>
<dbReference type="SUPFAM" id="SSF47413">
    <property type="entry name" value="lambda repressor-like DNA-binding domains"/>
    <property type="match status" value="1"/>
</dbReference>
<accession>A0A2X2CE76</accession>
<proteinExistence type="predicted"/>
<dbReference type="Gene3D" id="1.10.260.40">
    <property type="entry name" value="lambda repressor-like DNA-binding domains"/>
    <property type="match status" value="1"/>
</dbReference>
<dbReference type="EMBL" id="UAUF01000010">
    <property type="protein sequence ID" value="SPZ05041.1"/>
    <property type="molecule type" value="Genomic_DNA"/>
</dbReference>
<name>A0A2X2CE76_PSELU</name>
<gene>
    <name evidence="1" type="ORF">NCTC11842_01557</name>
</gene>
<dbReference type="GO" id="GO:0003677">
    <property type="term" value="F:DNA binding"/>
    <property type="evidence" value="ECO:0007669"/>
    <property type="project" value="InterPro"/>
</dbReference>
<dbReference type="InterPro" id="IPR010982">
    <property type="entry name" value="Lambda_DNA-bd_dom_sf"/>
</dbReference>
<dbReference type="RefSeq" id="WP_074830249.1">
    <property type="nucleotide sequence ID" value="NZ_DAMAAI010000016.1"/>
</dbReference>
<organism evidence="1 2">
    <name type="scientific">Pseudomonas luteola</name>
    <dbReference type="NCBI Taxonomy" id="47886"/>
    <lineage>
        <taxon>Bacteria</taxon>
        <taxon>Pseudomonadati</taxon>
        <taxon>Pseudomonadota</taxon>
        <taxon>Gammaproteobacteria</taxon>
        <taxon>Pseudomonadales</taxon>
        <taxon>Pseudomonadaceae</taxon>
        <taxon>Pseudomonas</taxon>
    </lineage>
</organism>
<evidence type="ECO:0000313" key="2">
    <source>
        <dbReference type="Proteomes" id="UP000250443"/>
    </source>
</evidence>